<dbReference type="Proteomes" id="UP000323386">
    <property type="component" value="Unassembled WGS sequence"/>
</dbReference>
<dbReference type="PROSITE" id="PS51374">
    <property type="entry name" value="NDPK_LIKE"/>
    <property type="match status" value="1"/>
</dbReference>
<evidence type="ECO:0000259" key="15">
    <source>
        <dbReference type="SMART" id="SM00562"/>
    </source>
</evidence>
<organism evidence="16 17">
    <name type="scientific">Pseudozyma flocculosa</name>
    <dbReference type="NCBI Taxonomy" id="84751"/>
    <lineage>
        <taxon>Eukaryota</taxon>
        <taxon>Fungi</taxon>
        <taxon>Dikarya</taxon>
        <taxon>Basidiomycota</taxon>
        <taxon>Ustilaginomycotina</taxon>
        <taxon>Ustilaginomycetes</taxon>
        <taxon>Ustilaginales</taxon>
        <taxon>Ustilaginaceae</taxon>
        <taxon>Pseudozyma</taxon>
    </lineage>
</organism>
<evidence type="ECO:0000256" key="2">
    <source>
        <dbReference type="ARBA" id="ARBA00017632"/>
    </source>
</evidence>
<dbReference type="EMBL" id="OOIP01000022">
    <property type="protein sequence ID" value="SPO40751.1"/>
    <property type="molecule type" value="Genomic_DNA"/>
</dbReference>
<feature type="region of interest" description="Disordered" evidence="14">
    <location>
        <begin position="153"/>
        <end position="177"/>
    </location>
</feature>
<keyword evidence="17" id="KW-1185">Reference proteome</keyword>
<dbReference type="PROSITE" id="PS00469">
    <property type="entry name" value="NDPK"/>
    <property type="match status" value="1"/>
</dbReference>
<keyword evidence="6 13" id="KW-0547">Nucleotide-binding</keyword>
<dbReference type="SMART" id="SM00562">
    <property type="entry name" value="NDK"/>
    <property type="match status" value="1"/>
</dbReference>
<evidence type="ECO:0000256" key="12">
    <source>
        <dbReference type="RuleBase" id="RU004011"/>
    </source>
</evidence>
<evidence type="ECO:0000256" key="1">
    <source>
        <dbReference type="ARBA" id="ARBA00008142"/>
    </source>
</evidence>
<comment type="similarity">
    <text evidence="1 11 12">Belongs to the NDK family.</text>
</comment>
<accession>A0A5C3FBA0</accession>
<proteinExistence type="inferred from homology"/>
<evidence type="ECO:0000313" key="16">
    <source>
        <dbReference type="EMBL" id="SPO40751.1"/>
    </source>
</evidence>
<dbReference type="OrthoDB" id="2162449at2759"/>
<keyword evidence="7 13" id="KW-0418">Kinase</keyword>
<dbReference type="EC" id="2.7.4.6" evidence="13"/>
<dbReference type="InterPro" id="IPR036850">
    <property type="entry name" value="NDK-like_dom_sf"/>
</dbReference>
<evidence type="ECO:0000256" key="10">
    <source>
        <dbReference type="ARBA" id="ARBA00023080"/>
    </source>
</evidence>
<gene>
    <name evidence="16" type="ORF">PSFLO_06233</name>
</gene>
<dbReference type="InterPro" id="IPR023005">
    <property type="entry name" value="Nucleoside_diP_kinase_AS"/>
</dbReference>
<sequence length="188" mass="20869">MSHLRLIPRPSPTALRICPTPKGDPTAGAVRHLSSSSSAPPREMELTLALLKPSLCSYQPDVSAVLKEIKQSGLQMVRSKRLFWKADDAHRFYAEHRGRFYYDRLVVGMTSGPSMALALAGPDAIRTWRAMLGPTKAYRAKWEQPHTLRARYGLGDTRNGFHGSDSPESAKRELAQSAPAPYLRPVTM</sequence>
<dbReference type="AlphaFoldDB" id="A0A5C3FBA0"/>
<keyword evidence="9" id="KW-0460">Magnesium</keyword>
<evidence type="ECO:0000256" key="8">
    <source>
        <dbReference type="ARBA" id="ARBA00022840"/>
    </source>
</evidence>
<dbReference type="GO" id="GO:0006241">
    <property type="term" value="P:CTP biosynthetic process"/>
    <property type="evidence" value="ECO:0007669"/>
    <property type="project" value="InterPro"/>
</dbReference>
<evidence type="ECO:0000256" key="7">
    <source>
        <dbReference type="ARBA" id="ARBA00022777"/>
    </source>
</evidence>
<protein>
    <recommendedName>
        <fullName evidence="2 13">Nucleoside diphosphate kinase</fullName>
        <ecNumber evidence="13">2.7.4.6</ecNumber>
    </recommendedName>
</protein>
<keyword evidence="4 13" id="KW-0808">Transferase</keyword>
<dbReference type="GO" id="GO:0046872">
    <property type="term" value="F:metal ion binding"/>
    <property type="evidence" value="ECO:0007669"/>
    <property type="project" value="UniProtKB-KW"/>
</dbReference>
<dbReference type="GO" id="GO:0004550">
    <property type="term" value="F:nucleoside diphosphate kinase activity"/>
    <property type="evidence" value="ECO:0007669"/>
    <property type="project" value="UniProtKB-EC"/>
</dbReference>
<evidence type="ECO:0000256" key="5">
    <source>
        <dbReference type="ARBA" id="ARBA00022723"/>
    </source>
</evidence>
<evidence type="ECO:0000256" key="14">
    <source>
        <dbReference type="SAM" id="MobiDB-lite"/>
    </source>
</evidence>
<keyword evidence="5" id="KW-0479">Metal-binding</keyword>
<keyword evidence="3" id="KW-0963">Cytoplasm</keyword>
<evidence type="ECO:0000313" key="17">
    <source>
        <dbReference type="Proteomes" id="UP000323386"/>
    </source>
</evidence>
<feature type="region of interest" description="Disordered" evidence="14">
    <location>
        <begin position="1"/>
        <end position="39"/>
    </location>
</feature>
<dbReference type="GO" id="GO:0006183">
    <property type="term" value="P:GTP biosynthetic process"/>
    <property type="evidence" value="ECO:0007669"/>
    <property type="project" value="InterPro"/>
</dbReference>
<dbReference type="Pfam" id="PF00334">
    <property type="entry name" value="NDK"/>
    <property type="match status" value="1"/>
</dbReference>
<dbReference type="InterPro" id="IPR001564">
    <property type="entry name" value="Nucleoside_diP_kinase"/>
</dbReference>
<comment type="caution">
    <text evidence="11">Lacks conserved residue(s) required for the propagation of feature annotation.</text>
</comment>
<feature type="domain" description="Nucleoside diphosphate kinase-like" evidence="15">
    <location>
        <begin position="44"/>
        <end position="180"/>
    </location>
</feature>
<evidence type="ECO:0000256" key="6">
    <source>
        <dbReference type="ARBA" id="ARBA00022741"/>
    </source>
</evidence>
<evidence type="ECO:0000256" key="3">
    <source>
        <dbReference type="ARBA" id="ARBA00022490"/>
    </source>
</evidence>
<evidence type="ECO:0000256" key="11">
    <source>
        <dbReference type="PROSITE-ProRule" id="PRU00706"/>
    </source>
</evidence>
<dbReference type="PANTHER" id="PTHR46161:SF3">
    <property type="entry name" value="NUCLEOSIDE DIPHOSPHATE KINASE DDB_G0292928-RELATED"/>
    <property type="match status" value="1"/>
</dbReference>
<dbReference type="PANTHER" id="PTHR46161">
    <property type="entry name" value="NUCLEOSIDE DIPHOSPHATE KINASE"/>
    <property type="match status" value="1"/>
</dbReference>
<dbReference type="Gene3D" id="3.30.70.141">
    <property type="entry name" value="Nucleoside diphosphate kinase-like domain"/>
    <property type="match status" value="1"/>
</dbReference>
<dbReference type="SUPFAM" id="SSF54919">
    <property type="entry name" value="Nucleoside diphosphate kinase, NDK"/>
    <property type="match status" value="1"/>
</dbReference>
<evidence type="ECO:0000256" key="9">
    <source>
        <dbReference type="ARBA" id="ARBA00022842"/>
    </source>
</evidence>
<evidence type="ECO:0000256" key="13">
    <source>
        <dbReference type="RuleBase" id="RU004013"/>
    </source>
</evidence>
<dbReference type="GO" id="GO:0005524">
    <property type="term" value="F:ATP binding"/>
    <property type="evidence" value="ECO:0007669"/>
    <property type="project" value="UniProtKB-KW"/>
</dbReference>
<dbReference type="PRINTS" id="PR01243">
    <property type="entry name" value="NUCDPKINASE"/>
</dbReference>
<dbReference type="GO" id="GO:0006228">
    <property type="term" value="P:UTP biosynthetic process"/>
    <property type="evidence" value="ECO:0007669"/>
    <property type="project" value="InterPro"/>
</dbReference>
<name>A0A5C3FBA0_9BASI</name>
<keyword evidence="8 13" id="KW-0067">ATP-binding</keyword>
<keyword evidence="10" id="KW-0546">Nucleotide metabolism</keyword>
<reference evidence="16 17" key="1">
    <citation type="submission" date="2018-03" db="EMBL/GenBank/DDBJ databases">
        <authorList>
            <person name="Guldener U."/>
        </authorList>
    </citation>
    <scope>NUCLEOTIDE SEQUENCE [LARGE SCALE GENOMIC DNA]</scope>
    <source>
        <strain evidence="16 17">DAOM196992</strain>
    </source>
</reference>
<dbReference type="InterPro" id="IPR034907">
    <property type="entry name" value="NDK-like_dom"/>
</dbReference>
<comment type="catalytic activity">
    <reaction evidence="13">
        <text>a 2'-deoxyribonucleoside 5'-diphosphate + ATP = a 2'-deoxyribonucleoside 5'-triphosphate + ADP</text>
        <dbReference type="Rhea" id="RHEA:44640"/>
        <dbReference type="ChEBI" id="CHEBI:30616"/>
        <dbReference type="ChEBI" id="CHEBI:61560"/>
        <dbReference type="ChEBI" id="CHEBI:73316"/>
        <dbReference type="ChEBI" id="CHEBI:456216"/>
        <dbReference type="EC" id="2.7.4.6"/>
    </reaction>
</comment>
<evidence type="ECO:0000256" key="4">
    <source>
        <dbReference type="ARBA" id="ARBA00022679"/>
    </source>
</evidence>